<evidence type="ECO:0000259" key="1">
    <source>
        <dbReference type="Pfam" id="PF13470"/>
    </source>
</evidence>
<organism evidence="2 3">
    <name type="scientific">Persicimonas caeni</name>
    <dbReference type="NCBI Taxonomy" id="2292766"/>
    <lineage>
        <taxon>Bacteria</taxon>
        <taxon>Deltaproteobacteria</taxon>
        <taxon>Bradymonadales</taxon>
        <taxon>Bradymonadaceae</taxon>
        <taxon>Persicimonas</taxon>
    </lineage>
</organism>
<reference evidence="2 3" key="1">
    <citation type="submission" date="2019-06" db="EMBL/GenBank/DDBJ databases">
        <title>Persicimonas caeni gen. nov., sp. nov., a predatory bacterium isolated from solar saltern.</title>
        <authorList>
            <person name="Wang S."/>
        </authorList>
    </citation>
    <scope>NUCLEOTIDE SEQUENCE [LARGE SCALE GENOMIC DNA]</scope>
    <source>
        <strain evidence="2 3">YN101</strain>
    </source>
</reference>
<dbReference type="EMBL" id="CP041186">
    <property type="protein sequence ID" value="QDG53480.1"/>
    <property type="molecule type" value="Genomic_DNA"/>
</dbReference>
<dbReference type="Pfam" id="PF13470">
    <property type="entry name" value="PIN_3"/>
    <property type="match status" value="1"/>
</dbReference>
<name>A0A4Y6PZ17_PERCE</name>
<protein>
    <submittedName>
        <fullName evidence="2">PIN domain-containing protein</fullName>
    </submittedName>
</protein>
<dbReference type="InterPro" id="IPR002850">
    <property type="entry name" value="PIN_toxin-like"/>
</dbReference>
<keyword evidence="3" id="KW-1185">Reference proteome</keyword>
<dbReference type="InterPro" id="IPR002716">
    <property type="entry name" value="PIN_dom"/>
</dbReference>
<feature type="domain" description="PIN" evidence="1">
    <location>
        <begin position="5"/>
        <end position="106"/>
    </location>
</feature>
<dbReference type="InterPro" id="IPR029060">
    <property type="entry name" value="PIN-like_dom_sf"/>
</dbReference>
<proteinExistence type="predicted"/>
<evidence type="ECO:0000313" key="2">
    <source>
        <dbReference type="EMBL" id="QDG53480.1"/>
    </source>
</evidence>
<dbReference type="PANTHER" id="PTHR34610:SF3">
    <property type="entry name" value="SSL7007 PROTEIN"/>
    <property type="match status" value="1"/>
</dbReference>
<dbReference type="RefSeq" id="WP_141199936.1">
    <property type="nucleotide sequence ID" value="NZ_CP041186.1"/>
</dbReference>
<dbReference type="SUPFAM" id="SSF88723">
    <property type="entry name" value="PIN domain-like"/>
    <property type="match status" value="1"/>
</dbReference>
<dbReference type="Proteomes" id="UP000315995">
    <property type="component" value="Chromosome"/>
</dbReference>
<gene>
    <name evidence="2" type="ORF">FIV42_22860</name>
</gene>
<accession>A0A4Y6PZ17</accession>
<dbReference type="AlphaFoldDB" id="A0A4Y6PZ17"/>
<dbReference type="OrthoDB" id="7365410at2"/>
<accession>A0A5B8YAP2</accession>
<dbReference type="PANTHER" id="PTHR34610">
    <property type="entry name" value="SSL7007 PROTEIN"/>
    <property type="match status" value="1"/>
</dbReference>
<evidence type="ECO:0000313" key="3">
    <source>
        <dbReference type="Proteomes" id="UP000315995"/>
    </source>
</evidence>
<sequence>MPTSKAILDTNVFVGSGFNSSSASRKLVDAIRSGELVLVWNEETRRETLAVLRKIPPLSHEDVEALFGEEGRWDGETHPEEFELVEDPTDRKFAALAHAAGVPVVTNDDDLLGPREQLPVEVFTPSEFVS</sequence>